<gene>
    <name evidence="1" type="ORF">JKA74_14205</name>
</gene>
<dbReference type="PROSITE" id="PS51257">
    <property type="entry name" value="PROKAR_LIPOPROTEIN"/>
    <property type="match status" value="1"/>
</dbReference>
<accession>A0A934X031</accession>
<comment type="caution">
    <text evidence="1">The sequence shown here is derived from an EMBL/GenBank/DDBJ whole genome shotgun (WGS) entry which is preliminary data.</text>
</comment>
<dbReference type="AlphaFoldDB" id="A0A934X031"/>
<protein>
    <submittedName>
        <fullName evidence="1">Uncharacterized protein</fullName>
    </submittedName>
</protein>
<sequence>MRAIFFITIFITAVACTPEDLSEEELTEQCKALTLVQPQLREVETSGFKNEGMVKIETEKMGGVWRIIVKSEVLKDRNLFPDQVYMENFYQINTYYPEDLLVNNSDPLKEYWIIEAALPSTNIRSRYEIIYECENGSTSGVSFLTVESIDLCQSHEEWGVWVIDLSSAYATNIPKSVSTIDVALNFERLAAGEAGSLSYIPYDKITSATAYVSSGSYTFVYEDFIQAFLKDGSEKFSYFSSIPLEIYLHEITGISAEEWESWPHNNVVVDVELKICGQTFYPSAQMEPGTERIRMLNWNPN</sequence>
<dbReference type="Proteomes" id="UP000611723">
    <property type="component" value="Unassembled WGS sequence"/>
</dbReference>
<dbReference type="RefSeq" id="WP_201431872.1">
    <property type="nucleotide sequence ID" value="NZ_JAEQBW010000006.1"/>
</dbReference>
<evidence type="ECO:0000313" key="1">
    <source>
        <dbReference type="EMBL" id="MBK6266194.1"/>
    </source>
</evidence>
<organism evidence="1 2">
    <name type="scientific">Marivirga aurantiaca</name>
    <dbReference type="NCBI Taxonomy" id="2802615"/>
    <lineage>
        <taxon>Bacteria</taxon>
        <taxon>Pseudomonadati</taxon>
        <taxon>Bacteroidota</taxon>
        <taxon>Cytophagia</taxon>
        <taxon>Cytophagales</taxon>
        <taxon>Marivirgaceae</taxon>
        <taxon>Marivirga</taxon>
    </lineage>
</organism>
<dbReference type="EMBL" id="JAEQBW010000006">
    <property type="protein sequence ID" value="MBK6266194.1"/>
    <property type="molecule type" value="Genomic_DNA"/>
</dbReference>
<evidence type="ECO:0000313" key="2">
    <source>
        <dbReference type="Proteomes" id="UP000611723"/>
    </source>
</evidence>
<reference evidence="1" key="1">
    <citation type="submission" date="2021-01" db="EMBL/GenBank/DDBJ databases">
        <title>Marivirga aurantiaca sp. nov., isolated from intertidal surface sediments.</title>
        <authorList>
            <person name="Zhang M."/>
        </authorList>
    </citation>
    <scope>NUCLEOTIDE SEQUENCE</scope>
    <source>
        <strain evidence="1">S37H4</strain>
    </source>
</reference>
<proteinExistence type="predicted"/>
<keyword evidence="2" id="KW-1185">Reference proteome</keyword>
<name>A0A934X031_9BACT</name>